<keyword evidence="1" id="KW-0106">Calcium</keyword>
<dbReference type="InterPro" id="IPR018247">
    <property type="entry name" value="EF_Hand_1_Ca_BS"/>
</dbReference>
<evidence type="ECO:0000256" key="1">
    <source>
        <dbReference type="ARBA" id="ARBA00022837"/>
    </source>
</evidence>
<dbReference type="Pfam" id="PF13499">
    <property type="entry name" value="EF-hand_7"/>
    <property type="match status" value="1"/>
</dbReference>
<dbReference type="Gene3D" id="1.10.238.10">
    <property type="entry name" value="EF-hand"/>
    <property type="match status" value="1"/>
</dbReference>
<proteinExistence type="predicted"/>
<gene>
    <name evidence="3" type="ORF">SYNPS1DRAFT_20406</name>
</gene>
<dbReference type="AlphaFoldDB" id="A0A4P9Z6J4"/>
<evidence type="ECO:0000313" key="4">
    <source>
        <dbReference type="Proteomes" id="UP000278143"/>
    </source>
</evidence>
<accession>A0A4P9Z6J4</accession>
<dbReference type="SMART" id="SM00054">
    <property type="entry name" value="EFh"/>
    <property type="match status" value="2"/>
</dbReference>
<dbReference type="InterPro" id="IPR011992">
    <property type="entry name" value="EF-hand-dom_pair"/>
</dbReference>
<dbReference type="SUPFAM" id="SSF47473">
    <property type="entry name" value="EF-hand"/>
    <property type="match status" value="1"/>
</dbReference>
<name>A0A4P9Z6J4_9FUNG</name>
<feature type="domain" description="EF-hand" evidence="2">
    <location>
        <begin position="119"/>
        <end position="154"/>
    </location>
</feature>
<dbReference type="PROSITE" id="PS50222">
    <property type="entry name" value="EF_HAND_2"/>
    <property type="match status" value="2"/>
</dbReference>
<dbReference type="InterPro" id="IPR018759">
    <property type="entry name" value="BBP2_2"/>
</dbReference>
<organism evidence="3 4">
    <name type="scientific">Syncephalis pseudoplumigaleata</name>
    <dbReference type="NCBI Taxonomy" id="1712513"/>
    <lineage>
        <taxon>Eukaryota</taxon>
        <taxon>Fungi</taxon>
        <taxon>Fungi incertae sedis</taxon>
        <taxon>Zoopagomycota</taxon>
        <taxon>Zoopagomycotina</taxon>
        <taxon>Zoopagomycetes</taxon>
        <taxon>Zoopagales</taxon>
        <taxon>Piptocephalidaceae</taxon>
        <taxon>Syncephalis</taxon>
    </lineage>
</organism>
<protein>
    <recommendedName>
        <fullName evidence="2">EF-hand domain-containing protein</fullName>
    </recommendedName>
</protein>
<feature type="domain" description="EF-hand" evidence="2">
    <location>
        <begin position="85"/>
        <end position="114"/>
    </location>
</feature>
<reference evidence="4" key="1">
    <citation type="journal article" date="2018" name="Nat. Microbiol.">
        <title>Leveraging single-cell genomics to expand the fungal tree of life.</title>
        <authorList>
            <person name="Ahrendt S.R."/>
            <person name="Quandt C.A."/>
            <person name="Ciobanu D."/>
            <person name="Clum A."/>
            <person name="Salamov A."/>
            <person name="Andreopoulos B."/>
            <person name="Cheng J.F."/>
            <person name="Woyke T."/>
            <person name="Pelin A."/>
            <person name="Henrissat B."/>
            <person name="Reynolds N.K."/>
            <person name="Benny G.L."/>
            <person name="Smith M.E."/>
            <person name="James T.Y."/>
            <person name="Grigoriev I.V."/>
        </authorList>
    </citation>
    <scope>NUCLEOTIDE SEQUENCE [LARGE SCALE GENOMIC DNA]</scope>
    <source>
        <strain evidence="4">Benny S71-1</strain>
    </source>
</reference>
<dbReference type="CDD" id="cd00051">
    <property type="entry name" value="EFh"/>
    <property type="match status" value="1"/>
</dbReference>
<dbReference type="GO" id="GO:0005509">
    <property type="term" value="F:calcium ion binding"/>
    <property type="evidence" value="ECO:0007669"/>
    <property type="project" value="InterPro"/>
</dbReference>
<dbReference type="OrthoDB" id="26525at2759"/>
<evidence type="ECO:0000313" key="3">
    <source>
        <dbReference type="EMBL" id="RKP28226.1"/>
    </source>
</evidence>
<dbReference type="PROSITE" id="PS00018">
    <property type="entry name" value="EF_HAND_1"/>
    <property type="match status" value="1"/>
</dbReference>
<dbReference type="InterPro" id="IPR002048">
    <property type="entry name" value="EF_hand_dom"/>
</dbReference>
<dbReference type="Pfam" id="PF10082">
    <property type="entry name" value="BBP2_2"/>
    <property type="match status" value="1"/>
</dbReference>
<keyword evidence="4" id="KW-1185">Reference proteome</keyword>
<sequence length="607" mass="63575">MFFAAGAVGAAAVGALDLLSSLTPDKSNAAKTGVKQTNSLFDLGTTTSATNTATITSSTPTQTGALSPSTFNALLSAQNANGKANPSDALKDLFAQIDTNGDGKITKAEFEDKLGAGGTNIAAADNVFDKMDADSDGSVSLDEMASALKPKGGHPHAHRAGGGADALMQALQGASSTSTTNSDGSITTTLTYGDGSKITISQPAAAGTSTSASSQYNLVDKMMQRQTDALAAAAKQSVSVKIVLRIAACAGVIAAGANSVHAEDDFIASLRLRGGYDTNPQFSNGTGIGGSAFVGTDTALAAGTKEKDYSYGVAAEASTTQYANRLAVPALSGKVILHGAYGSDDANIAATTTLADTNTYNLRSSDLVQSIKGEVKFGSIKIFTTVEGARSGLNQTNAIFQDFLPNPQVYLRGTLIPGIAYVRDRFEIGASVNLSVRRYQKELDDFGYRRDNERVQPFLFAKYQDKDITVFGSISQLYGTFHDIDFTNVNTTLFDASLSWRIAPFMVDLAAYRRASETTFPISPITIDTAYTAKASWLVEPRLTLTAAVGYATTDYLDSRFSAQTLSYGIGASHDLGNGYALGLDLTRAQGTLISVRKPARSSSVHR</sequence>
<evidence type="ECO:0000259" key="2">
    <source>
        <dbReference type="PROSITE" id="PS50222"/>
    </source>
</evidence>
<dbReference type="Proteomes" id="UP000278143">
    <property type="component" value="Unassembled WGS sequence"/>
</dbReference>
<dbReference type="EMBL" id="KZ989110">
    <property type="protein sequence ID" value="RKP28226.1"/>
    <property type="molecule type" value="Genomic_DNA"/>
</dbReference>